<evidence type="ECO:0000313" key="2">
    <source>
        <dbReference type="EMBL" id="MEI4831645.1"/>
    </source>
</evidence>
<accession>A0ABU8G066</accession>
<gene>
    <name evidence="2" type="ORF">WAX78_19650</name>
</gene>
<keyword evidence="1" id="KW-0732">Signal</keyword>
<keyword evidence="3" id="KW-1185">Reference proteome</keyword>
<name>A0ABU8G066_9BACI</name>
<feature type="chain" id="PRO_5045962829" evidence="1">
    <location>
        <begin position="19"/>
        <end position="83"/>
    </location>
</feature>
<evidence type="ECO:0000256" key="1">
    <source>
        <dbReference type="SAM" id="SignalP"/>
    </source>
</evidence>
<proteinExistence type="predicted"/>
<comment type="caution">
    <text evidence="2">The sequence shown here is derived from an EMBL/GenBank/DDBJ whole genome shotgun (WGS) entry which is preliminary data.</text>
</comment>
<dbReference type="EMBL" id="JBAWSV010000007">
    <property type="protein sequence ID" value="MEI4831645.1"/>
    <property type="molecule type" value="Genomic_DNA"/>
</dbReference>
<dbReference type="Proteomes" id="UP001367922">
    <property type="component" value="Unassembled WGS sequence"/>
</dbReference>
<evidence type="ECO:0000313" key="3">
    <source>
        <dbReference type="Proteomes" id="UP001367922"/>
    </source>
</evidence>
<sequence length="83" mass="9353">MKKITTLALSLCFTGVLTLSINFENTGIFASNEQSEVKQMPFENISGDRYLVVTKEQQDAIENSPIKEGFLETKEGTKVFFKK</sequence>
<reference evidence="2 3" key="1">
    <citation type="submission" date="2024-01" db="EMBL/GenBank/DDBJ databases">
        <title>Seven novel Bacillus-like species.</title>
        <authorList>
            <person name="Liu G."/>
        </authorList>
    </citation>
    <scope>NUCLEOTIDE SEQUENCE [LARGE SCALE GENOMIC DNA]</scope>
    <source>
        <strain evidence="2 3">FJAT-53711</strain>
    </source>
</reference>
<feature type="signal peptide" evidence="1">
    <location>
        <begin position="1"/>
        <end position="18"/>
    </location>
</feature>
<protein>
    <submittedName>
        <fullName evidence="2">Uncharacterized protein</fullName>
    </submittedName>
</protein>
<organism evidence="2 3">
    <name type="scientific">Bacillus yunxiaonensis</name>
    <dbReference type="NCBI Taxonomy" id="3127665"/>
    <lineage>
        <taxon>Bacteria</taxon>
        <taxon>Bacillati</taxon>
        <taxon>Bacillota</taxon>
        <taxon>Bacilli</taxon>
        <taxon>Bacillales</taxon>
        <taxon>Bacillaceae</taxon>
        <taxon>Bacillus</taxon>
    </lineage>
</organism>
<dbReference type="RefSeq" id="WP_336483709.1">
    <property type="nucleotide sequence ID" value="NZ_JBAWSV010000007.1"/>
</dbReference>